<sequence length="99" mass="10460">MSVVEVTRLRANAGGEAELVANLADGARIIASGDGCRGVEVLRGIEAPGEVVLVVEWETVDAHHAFHATDLFQHYRATMVEILAEAPAGGHFERVASAP</sequence>
<proteinExistence type="predicted"/>
<protein>
    <submittedName>
        <fullName evidence="2">Antibiotic biosynthesis monooxygenase</fullName>
    </submittedName>
</protein>
<organism evidence="2 3">
    <name type="scientific">Pseudonocardia humida</name>
    <dbReference type="NCBI Taxonomy" id="2800819"/>
    <lineage>
        <taxon>Bacteria</taxon>
        <taxon>Bacillati</taxon>
        <taxon>Actinomycetota</taxon>
        <taxon>Actinomycetes</taxon>
        <taxon>Pseudonocardiales</taxon>
        <taxon>Pseudonocardiaceae</taxon>
        <taxon>Pseudonocardia</taxon>
    </lineage>
</organism>
<dbReference type="Gene3D" id="3.30.70.100">
    <property type="match status" value="1"/>
</dbReference>
<comment type="caution">
    <text evidence="2">The sequence shown here is derived from an EMBL/GenBank/DDBJ whole genome shotgun (WGS) entry which is preliminary data.</text>
</comment>
<dbReference type="Pfam" id="PF03992">
    <property type="entry name" value="ABM"/>
    <property type="match status" value="1"/>
</dbReference>
<feature type="domain" description="ABM" evidence="1">
    <location>
        <begin position="3"/>
        <end position="92"/>
    </location>
</feature>
<gene>
    <name evidence="2" type="ORF">KDL28_20740</name>
</gene>
<accession>A0ABT1A3A4</accession>
<dbReference type="RefSeq" id="WP_252441143.1">
    <property type="nucleotide sequence ID" value="NZ_JAGSOV010000042.1"/>
</dbReference>
<evidence type="ECO:0000313" key="2">
    <source>
        <dbReference type="EMBL" id="MCO1657489.1"/>
    </source>
</evidence>
<evidence type="ECO:0000259" key="1">
    <source>
        <dbReference type="PROSITE" id="PS51725"/>
    </source>
</evidence>
<dbReference type="SUPFAM" id="SSF54909">
    <property type="entry name" value="Dimeric alpha+beta barrel"/>
    <property type="match status" value="1"/>
</dbReference>
<keyword evidence="2" id="KW-0503">Monooxygenase</keyword>
<dbReference type="GO" id="GO:0004497">
    <property type="term" value="F:monooxygenase activity"/>
    <property type="evidence" value="ECO:0007669"/>
    <property type="project" value="UniProtKB-KW"/>
</dbReference>
<evidence type="ECO:0000313" key="3">
    <source>
        <dbReference type="Proteomes" id="UP001165283"/>
    </source>
</evidence>
<keyword evidence="2" id="KW-0560">Oxidoreductase</keyword>
<dbReference type="EMBL" id="JAGSOV010000042">
    <property type="protein sequence ID" value="MCO1657489.1"/>
    <property type="molecule type" value="Genomic_DNA"/>
</dbReference>
<keyword evidence="3" id="KW-1185">Reference proteome</keyword>
<name>A0ABT1A3A4_9PSEU</name>
<dbReference type="InterPro" id="IPR011008">
    <property type="entry name" value="Dimeric_a/b-barrel"/>
</dbReference>
<dbReference type="Proteomes" id="UP001165283">
    <property type="component" value="Unassembled WGS sequence"/>
</dbReference>
<dbReference type="PROSITE" id="PS51725">
    <property type="entry name" value="ABM"/>
    <property type="match status" value="1"/>
</dbReference>
<dbReference type="InterPro" id="IPR007138">
    <property type="entry name" value="ABM_dom"/>
</dbReference>
<reference evidence="2" key="1">
    <citation type="submission" date="2021-04" db="EMBL/GenBank/DDBJ databases">
        <title>Pseudonocardia sp. nov., isolated from sandy soil of mangrove forest.</title>
        <authorList>
            <person name="Zan Z."/>
            <person name="Huang R."/>
            <person name="Liu W."/>
        </authorList>
    </citation>
    <scope>NUCLEOTIDE SEQUENCE</scope>
    <source>
        <strain evidence="2">S2-4</strain>
    </source>
</reference>